<comment type="function">
    <text evidence="5">Required for the activity of the bacterial periplasmic transport system of putrescine.</text>
</comment>
<dbReference type="PIRSF" id="PIRSF019574">
    <property type="entry name" value="Periplasmic_polyamine_BP"/>
    <property type="match status" value="1"/>
</dbReference>
<evidence type="ECO:0000256" key="3">
    <source>
        <dbReference type="ARBA" id="ARBA00022729"/>
    </source>
</evidence>
<accession>A0A8J2YRS7</accession>
<keyword evidence="8" id="KW-1185">Reference proteome</keyword>
<proteinExistence type="inferred from homology"/>
<dbReference type="PRINTS" id="PR00909">
    <property type="entry name" value="SPERMDNBNDNG"/>
</dbReference>
<dbReference type="CDD" id="cd13659">
    <property type="entry name" value="PBP2_PotF"/>
    <property type="match status" value="1"/>
</dbReference>
<dbReference type="InterPro" id="IPR001188">
    <property type="entry name" value="Sperm_putr-bd"/>
</dbReference>
<evidence type="ECO:0000256" key="1">
    <source>
        <dbReference type="ARBA" id="ARBA00004418"/>
    </source>
</evidence>
<gene>
    <name evidence="7" type="ORF">GCM10011611_14220</name>
</gene>
<keyword evidence="2 5" id="KW-0813">Transport</keyword>
<evidence type="ECO:0000256" key="5">
    <source>
        <dbReference type="PIRNR" id="PIRNR019574"/>
    </source>
</evidence>
<dbReference type="RefSeq" id="WP_189044005.1">
    <property type="nucleotide sequence ID" value="NZ_BMJQ01000003.1"/>
</dbReference>
<evidence type="ECO:0000313" key="8">
    <source>
        <dbReference type="Proteomes" id="UP000646365"/>
    </source>
</evidence>
<comment type="similarity">
    <text evidence="5">Belongs to the bacterial solute-binding protein PotD/PotF family.</text>
</comment>
<dbReference type="GO" id="GO:0015846">
    <property type="term" value="P:polyamine transport"/>
    <property type="evidence" value="ECO:0007669"/>
    <property type="project" value="InterPro"/>
</dbReference>
<dbReference type="GO" id="GO:0019808">
    <property type="term" value="F:polyamine binding"/>
    <property type="evidence" value="ECO:0007669"/>
    <property type="project" value="InterPro"/>
</dbReference>
<organism evidence="7 8">
    <name type="scientific">Aliidongia dinghuensis</name>
    <dbReference type="NCBI Taxonomy" id="1867774"/>
    <lineage>
        <taxon>Bacteria</taxon>
        <taxon>Pseudomonadati</taxon>
        <taxon>Pseudomonadota</taxon>
        <taxon>Alphaproteobacteria</taxon>
        <taxon>Rhodospirillales</taxon>
        <taxon>Dongiaceae</taxon>
        <taxon>Aliidongia</taxon>
    </lineage>
</organism>
<protein>
    <recommendedName>
        <fullName evidence="5">Putrescine-binding periplasmic protein</fullName>
    </recommendedName>
</protein>
<dbReference type="AlphaFoldDB" id="A0A8J2YRS7"/>
<dbReference type="Gene3D" id="3.40.190.10">
    <property type="entry name" value="Periplasmic binding protein-like II"/>
    <property type="match status" value="2"/>
</dbReference>
<dbReference type="InterPro" id="IPR006059">
    <property type="entry name" value="SBP"/>
</dbReference>
<evidence type="ECO:0000256" key="6">
    <source>
        <dbReference type="SAM" id="SignalP"/>
    </source>
</evidence>
<evidence type="ECO:0000256" key="2">
    <source>
        <dbReference type="ARBA" id="ARBA00022448"/>
    </source>
</evidence>
<keyword evidence="3 6" id="KW-0732">Signal</keyword>
<evidence type="ECO:0000256" key="4">
    <source>
        <dbReference type="ARBA" id="ARBA00022764"/>
    </source>
</evidence>
<dbReference type="GO" id="GO:0042597">
    <property type="term" value="C:periplasmic space"/>
    <property type="evidence" value="ECO:0007669"/>
    <property type="project" value="UniProtKB-SubCell"/>
</dbReference>
<dbReference type="PANTHER" id="PTHR30222:SF12">
    <property type="entry name" value="NORSPERMIDINE SENSOR"/>
    <property type="match status" value="1"/>
</dbReference>
<evidence type="ECO:0000313" key="7">
    <source>
        <dbReference type="EMBL" id="GGF09857.1"/>
    </source>
</evidence>
<feature type="chain" id="PRO_5035154899" description="Putrescine-binding periplasmic protein" evidence="6">
    <location>
        <begin position="29"/>
        <end position="371"/>
    </location>
</feature>
<dbReference type="EMBL" id="BMJQ01000003">
    <property type="protein sequence ID" value="GGF09857.1"/>
    <property type="molecule type" value="Genomic_DNA"/>
</dbReference>
<comment type="subcellular location">
    <subcellularLocation>
        <location evidence="1 5">Periplasm</location>
    </subcellularLocation>
</comment>
<name>A0A8J2YRS7_9PROT</name>
<comment type="caution">
    <text evidence="7">The sequence shown here is derived from an EMBL/GenBank/DDBJ whole genome shotgun (WGS) entry which is preliminary data.</text>
</comment>
<dbReference type="SUPFAM" id="SSF53850">
    <property type="entry name" value="Periplasmic binding protein-like II"/>
    <property type="match status" value="1"/>
</dbReference>
<sequence>MVKRQVLLATVAAAALAGALATAGSAQAADSTQLNIYNWSDYIGTDTVANFEKATGIKVSYDTYDANETLDGKLKAGHSGYDLVMPSLTPFLAQQIQSGIYQPLDKSKLANWSHLDKGLLGRMAKYDKDNAHAIPWVTGTTGIGVVMEKVKAIDPNAQIDSLSFIFDPKILAKYKGCGITMLDTPTDVFPAALKYLGLDPDSQKKEDIEKAADVVMKIRPYIRKFDSSEYINDLANGDVCVSWGYSSDINLARRRAAEANKGVTVAYKIPKEGSERYIDTVAMPKDAPHADAALKFLNYIMQPEVMAETSNTIYGQSGNADAIKFVKPEIANDPGIFPPADVEAKLFSISVSNKDIERLKNRLWTKIKSGH</sequence>
<reference evidence="7" key="2">
    <citation type="submission" date="2020-09" db="EMBL/GenBank/DDBJ databases">
        <authorList>
            <person name="Sun Q."/>
            <person name="Zhou Y."/>
        </authorList>
    </citation>
    <scope>NUCLEOTIDE SEQUENCE</scope>
    <source>
        <strain evidence="7">CGMCC 1.15725</strain>
    </source>
</reference>
<feature type="signal peptide" evidence="6">
    <location>
        <begin position="1"/>
        <end position="28"/>
    </location>
</feature>
<reference evidence="7" key="1">
    <citation type="journal article" date="2014" name="Int. J. Syst. Evol. Microbiol.">
        <title>Complete genome sequence of Corynebacterium casei LMG S-19264T (=DSM 44701T), isolated from a smear-ripened cheese.</title>
        <authorList>
            <consortium name="US DOE Joint Genome Institute (JGI-PGF)"/>
            <person name="Walter F."/>
            <person name="Albersmeier A."/>
            <person name="Kalinowski J."/>
            <person name="Ruckert C."/>
        </authorList>
    </citation>
    <scope>NUCLEOTIDE SEQUENCE</scope>
    <source>
        <strain evidence="7">CGMCC 1.15725</strain>
    </source>
</reference>
<dbReference type="Pfam" id="PF13416">
    <property type="entry name" value="SBP_bac_8"/>
    <property type="match status" value="1"/>
</dbReference>
<keyword evidence="4 5" id="KW-0574">Periplasm</keyword>
<dbReference type="Proteomes" id="UP000646365">
    <property type="component" value="Unassembled WGS sequence"/>
</dbReference>
<dbReference type="PANTHER" id="PTHR30222">
    <property type="entry name" value="SPERMIDINE/PUTRESCINE-BINDING PERIPLASMIC PROTEIN"/>
    <property type="match status" value="1"/>
</dbReference>